<name>A0ABN6TX57_9NOCA</name>
<proteinExistence type="predicted"/>
<sequence>MMTVELFVSDDTSTADRKRALAARVLRDLTTEPAAPDSVLSKARELTHVLVRDAEVWATGGPALDDAPRYLVRITVPGSWANNSEFGGHVIPLVTHAIAECEADPGRLTRAPHCVVQIIGLRENNLGALGRPLTTTEITKLMTEDFRASGDRPEAPEGYAIDPVCGMTVDLATARFTLTHDGTDYAFCAPACRKVFAEEHAIPR</sequence>
<dbReference type="RefSeq" id="WP_281877420.1">
    <property type="nucleotide sequence ID" value="NZ_AP026976.1"/>
</dbReference>
<reference evidence="2 3" key="1">
    <citation type="submission" date="2022-11" db="EMBL/GenBank/DDBJ databases">
        <title>Genome Sequencing of Nocardia sp. ON39_IFM12276 and assembly.</title>
        <authorList>
            <person name="Shimojima M."/>
            <person name="Toyokawa M."/>
            <person name="Uesaka K."/>
        </authorList>
    </citation>
    <scope>NUCLEOTIDE SEQUENCE [LARGE SCALE GENOMIC DNA]</scope>
    <source>
        <strain evidence="2 3">IFM 12276</strain>
    </source>
</reference>
<gene>
    <name evidence="2" type="ORF">IFM12276_04890</name>
</gene>
<dbReference type="Proteomes" id="UP001317870">
    <property type="component" value="Chromosome"/>
</dbReference>
<evidence type="ECO:0000259" key="1">
    <source>
        <dbReference type="SMART" id="SM00746"/>
    </source>
</evidence>
<feature type="domain" description="TRASH" evidence="1">
    <location>
        <begin position="162"/>
        <end position="200"/>
    </location>
</feature>
<evidence type="ECO:0000313" key="3">
    <source>
        <dbReference type="Proteomes" id="UP001317870"/>
    </source>
</evidence>
<keyword evidence="3" id="KW-1185">Reference proteome</keyword>
<evidence type="ECO:0000313" key="2">
    <source>
        <dbReference type="EMBL" id="BDT97460.1"/>
    </source>
</evidence>
<dbReference type="InterPro" id="IPR011017">
    <property type="entry name" value="TRASH_dom"/>
</dbReference>
<dbReference type="SMART" id="SM00746">
    <property type="entry name" value="TRASH"/>
    <property type="match status" value="1"/>
</dbReference>
<dbReference type="EMBL" id="AP026978">
    <property type="protein sequence ID" value="BDT97460.1"/>
    <property type="molecule type" value="Genomic_DNA"/>
</dbReference>
<accession>A0ABN6TX57</accession>
<organism evidence="2 3">
    <name type="scientific">Nocardia sputorum</name>
    <dbReference type="NCBI Taxonomy" id="2984338"/>
    <lineage>
        <taxon>Bacteria</taxon>
        <taxon>Bacillati</taxon>
        <taxon>Actinomycetota</taxon>
        <taxon>Actinomycetes</taxon>
        <taxon>Mycobacteriales</taxon>
        <taxon>Nocardiaceae</taxon>
        <taxon>Nocardia</taxon>
    </lineage>
</organism>
<protein>
    <recommendedName>
        <fullName evidence="1">TRASH domain-containing protein</fullName>
    </recommendedName>
</protein>